<evidence type="ECO:0000256" key="2">
    <source>
        <dbReference type="ARBA" id="ARBA00022723"/>
    </source>
</evidence>
<gene>
    <name evidence="5" type="ORF">SYV04_43140</name>
</gene>
<organism evidence="5 6">
    <name type="scientific">Hyalangium rubrum</name>
    <dbReference type="NCBI Taxonomy" id="3103134"/>
    <lineage>
        <taxon>Bacteria</taxon>
        <taxon>Pseudomonadati</taxon>
        <taxon>Myxococcota</taxon>
        <taxon>Myxococcia</taxon>
        <taxon>Myxococcales</taxon>
        <taxon>Cystobacterineae</taxon>
        <taxon>Archangiaceae</taxon>
        <taxon>Hyalangium</taxon>
    </lineage>
</organism>
<dbReference type="Proteomes" id="UP001291309">
    <property type="component" value="Unassembled WGS sequence"/>
</dbReference>
<reference evidence="5 6" key="1">
    <citation type="submission" date="2023-12" db="EMBL/GenBank/DDBJ databases">
        <title>the genome sequence of Hyalangium sp. s54d21.</title>
        <authorList>
            <person name="Zhang X."/>
        </authorList>
    </citation>
    <scope>NUCLEOTIDE SEQUENCE [LARGE SCALE GENOMIC DNA]</scope>
    <source>
        <strain evidence="6">s54d21</strain>
    </source>
</reference>
<name>A0ABU5HIS4_9BACT</name>
<evidence type="ECO:0000256" key="3">
    <source>
        <dbReference type="ARBA" id="ARBA00022833"/>
    </source>
</evidence>
<evidence type="ECO:0000256" key="1">
    <source>
        <dbReference type="ARBA" id="ARBA00005495"/>
    </source>
</evidence>
<sequence length="140" mass="15836">MAKASHRGSCHCKAVRYEVEIDLTKGTERCNCSICWKARAWFAIVQEEDFKLLTSPDAMGEYRWVPEGKSEPFLTYRFCKHCGVRIHAAGDQASLGGKFYALHVPTLDDAHQDELAAAPLKFNDNLHGRPDRTPEDTRLL</sequence>
<dbReference type="InterPro" id="IPR011057">
    <property type="entry name" value="Mss4-like_sf"/>
</dbReference>
<comment type="caution">
    <text evidence="5">The sequence shown here is derived from an EMBL/GenBank/DDBJ whole genome shotgun (WGS) entry which is preliminary data.</text>
</comment>
<dbReference type="PROSITE" id="PS51891">
    <property type="entry name" value="CENP_V_GFA"/>
    <property type="match status" value="1"/>
</dbReference>
<dbReference type="PANTHER" id="PTHR28620">
    <property type="entry name" value="CENTROMERE PROTEIN V"/>
    <property type="match status" value="1"/>
</dbReference>
<dbReference type="Pfam" id="PF04828">
    <property type="entry name" value="GFA"/>
    <property type="match status" value="1"/>
</dbReference>
<keyword evidence="6" id="KW-1185">Reference proteome</keyword>
<comment type="similarity">
    <text evidence="1">Belongs to the Gfa family.</text>
</comment>
<proteinExistence type="inferred from homology"/>
<dbReference type="PANTHER" id="PTHR28620:SF1">
    <property type="entry name" value="CENP-V_GFA DOMAIN-CONTAINING PROTEIN"/>
    <property type="match status" value="1"/>
</dbReference>
<dbReference type="InterPro" id="IPR052355">
    <property type="entry name" value="CENP-V-like"/>
</dbReference>
<dbReference type="InterPro" id="IPR006913">
    <property type="entry name" value="CENP-V/GFA"/>
</dbReference>
<keyword evidence="3" id="KW-0862">Zinc</keyword>
<evidence type="ECO:0000313" key="5">
    <source>
        <dbReference type="EMBL" id="MDY7233261.1"/>
    </source>
</evidence>
<keyword evidence="2" id="KW-0479">Metal-binding</keyword>
<dbReference type="Gene3D" id="2.170.150.70">
    <property type="match status" value="1"/>
</dbReference>
<feature type="domain" description="CENP-V/GFA" evidence="4">
    <location>
        <begin position="6"/>
        <end position="121"/>
    </location>
</feature>
<dbReference type="RefSeq" id="WP_321551973.1">
    <property type="nucleotide sequence ID" value="NZ_JAXIVS010000031.1"/>
</dbReference>
<accession>A0ABU5HIS4</accession>
<evidence type="ECO:0000259" key="4">
    <source>
        <dbReference type="PROSITE" id="PS51891"/>
    </source>
</evidence>
<dbReference type="EMBL" id="JAXIVS010000031">
    <property type="protein sequence ID" value="MDY7233261.1"/>
    <property type="molecule type" value="Genomic_DNA"/>
</dbReference>
<evidence type="ECO:0000313" key="6">
    <source>
        <dbReference type="Proteomes" id="UP001291309"/>
    </source>
</evidence>
<protein>
    <submittedName>
        <fullName evidence="5">GFA family protein</fullName>
    </submittedName>
</protein>
<dbReference type="SUPFAM" id="SSF51316">
    <property type="entry name" value="Mss4-like"/>
    <property type="match status" value="1"/>
</dbReference>